<sequence length="71" mass="7645">MLISSRSGPFDRDAAEAAAGGLTARMKRLPEVAGVADPLLSEDRRILMVEVALKGEERDAKDPRRPRAGLS</sequence>
<gene>
    <name evidence="1" type="ORF">SSPO_049520</name>
</gene>
<reference evidence="1 2" key="1">
    <citation type="journal article" date="2020" name="Int. J. Syst. Evol. Microbiol.">
        <title>Reclassification of Streptomyces castelarensis and Streptomyces sporoclivatus as later heterotypic synonyms of Streptomyces antimycoticus.</title>
        <authorList>
            <person name="Komaki H."/>
            <person name="Tamura T."/>
        </authorList>
    </citation>
    <scope>NUCLEOTIDE SEQUENCE [LARGE SCALE GENOMIC DNA]</scope>
    <source>
        <strain evidence="1 2">NBRC 100767</strain>
    </source>
</reference>
<organism evidence="1 2">
    <name type="scientific">Streptomyces antimycoticus</name>
    <dbReference type="NCBI Taxonomy" id="68175"/>
    <lineage>
        <taxon>Bacteria</taxon>
        <taxon>Bacillati</taxon>
        <taxon>Actinomycetota</taxon>
        <taxon>Actinomycetes</taxon>
        <taxon>Kitasatosporales</taxon>
        <taxon>Streptomycetaceae</taxon>
        <taxon>Streptomyces</taxon>
        <taxon>Streptomyces violaceusniger group</taxon>
    </lineage>
</organism>
<dbReference type="AlphaFoldDB" id="A0A499UKG1"/>
<name>A0A499UKG1_9ACTN</name>
<dbReference type="EMBL" id="AP019620">
    <property type="protein sequence ID" value="BBJ42234.1"/>
    <property type="molecule type" value="Genomic_DNA"/>
</dbReference>
<evidence type="ECO:0000313" key="1">
    <source>
        <dbReference type="EMBL" id="BBJ42234.1"/>
    </source>
</evidence>
<evidence type="ECO:0000313" key="2">
    <source>
        <dbReference type="Proteomes" id="UP000463951"/>
    </source>
</evidence>
<accession>A0A499UKG1</accession>
<proteinExistence type="predicted"/>
<protein>
    <submittedName>
        <fullName evidence="1">Uncharacterized protein</fullName>
    </submittedName>
</protein>
<dbReference type="Proteomes" id="UP000463951">
    <property type="component" value="Chromosome"/>
</dbReference>